<evidence type="ECO:0000313" key="3">
    <source>
        <dbReference type="Proteomes" id="UP000033434"/>
    </source>
</evidence>
<name>A0A0F6A908_9GAMM</name>
<keyword evidence="1" id="KW-1133">Transmembrane helix</keyword>
<evidence type="ECO:0000313" key="2">
    <source>
        <dbReference type="EMBL" id="KKE82311.1"/>
    </source>
</evidence>
<accession>A0A0F6A908</accession>
<proteinExistence type="predicted"/>
<dbReference type="EMBL" id="AUXW01000166">
    <property type="protein sequence ID" value="KKE82311.1"/>
    <property type="molecule type" value="Genomic_DNA"/>
</dbReference>
<dbReference type="PATRIC" id="fig|1129367.4.peg.3842"/>
<evidence type="ECO:0000256" key="1">
    <source>
        <dbReference type="SAM" id="Phobius"/>
    </source>
</evidence>
<keyword evidence="1" id="KW-0472">Membrane</keyword>
<dbReference type="Proteomes" id="UP000033434">
    <property type="component" value="Unassembled WGS sequence"/>
</dbReference>
<feature type="transmembrane region" description="Helical" evidence="1">
    <location>
        <begin position="6"/>
        <end position="31"/>
    </location>
</feature>
<dbReference type="AlphaFoldDB" id="A0A0F6A908"/>
<sequence>MYVLIVLLGCYFVLALLTHFVVLTHMCALYFEFALNFRQSALQQYTVNKKEPFGSF</sequence>
<protein>
    <submittedName>
        <fullName evidence="2">Uncharacterized protein</fullName>
    </submittedName>
</protein>
<gene>
    <name evidence="2" type="ORF">N479_18910</name>
</gene>
<keyword evidence="1" id="KW-0812">Transmembrane</keyword>
<comment type="caution">
    <text evidence="2">The sequence shown here is derived from an EMBL/GenBank/DDBJ whole genome shotgun (WGS) entry which is preliminary data.</text>
</comment>
<organism evidence="2 3">
    <name type="scientific">Pseudoalteromonas luteoviolacea S4054</name>
    <dbReference type="NCBI Taxonomy" id="1129367"/>
    <lineage>
        <taxon>Bacteria</taxon>
        <taxon>Pseudomonadati</taxon>
        <taxon>Pseudomonadota</taxon>
        <taxon>Gammaproteobacteria</taxon>
        <taxon>Alteromonadales</taxon>
        <taxon>Pseudoalteromonadaceae</taxon>
        <taxon>Pseudoalteromonas</taxon>
    </lineage>
</organism>
<reference evidence="2 3" key="1">
    <citation type="journal article" date="2015" name="BMC Genomics">
        <title>Genome mining reveals unlocked bioactive potential of marine Gram-negative bacteria.</title>
        <authorList>
            <person name="Machado H."/>
            <person name="Sonnenschein E.C."/>
            <person name="Melchiorsen J."/>
            <person name="Gram L."/>
        </authorList>
    </citation>
    <scope>NUCLEOTIDE SEQUENCE [LARGE SCALE GENOMIC DNA]</scope>
    <source>
        <strain evidence="2 3">S4054</strain>
    </source>
</reference>